<dbReference type="Pfam" id="PF18052">
    <property type="entry name" value="Rx_N"/>
    <property type="match status" value="1"/>
</dbReference>
<gene>
    <name evidence="10" type="ORF">LUZ61_006169</name>
</gene>
<dbReference type="PANTHER" id="PTHR36766">
    <property type="entry name" value="PLANT BROAD-SPECTRUM MILDEW RESISTANCE PROTEIN RPW8"/>
    <property type="match status" value="1"/>
</dbReference>
<keyword evidence="11" id="KW-1185">Reference proteome</keyword>
<dbReference type="InterPro" id="IPR027417">
    <property type="entry name" value="P-loop_NTPase"/>
</dbReference>
<evidence type="ECO:0000259" key="8">
    <source>
        <dbReference type="Pfam" id="PF00931"/>
    </source>
</evidence>
<evidence type="ECO:0000256" key="3">
    <source>
        <dbReference type="ARBA" id="ARBA00022737"/>
    </source>
</evidence>
<keyword evidence="6" id="KW-0067">ATP-binding</keyword>
<dbReference type="InterPro" id="IPR041118">
    <property type="entry name" value="Rx_N"/>
</dbReference>
<keyword evidence="2" id="KW-0433">Leucine-rich repeat</keyword>
<keyword evidence="3" id="KW-0677">Repeat</keyword>
<comment type="similarity">
    <text evidence="1">Belongs to the disease resistance NB-LRR family.</text>
</comment>
<dbReference type="FunFam" id="3.40.50.300:FF:001091">
    <property type="entry name" value="Probable disease resistance protein At1g61300"/>
    <property type="match status" value="1"/>
</dbReference>
<dbReference type="SUPFAM" id="SSF52540">
    <property type="entry name" value="P-loop containing nucleoside triphosphate hydrolases"/>
    <property type="match status" value="1"/>
</dbReference>
<organism evidence="10 11">
    <name type="scientific">Rhynchospora tenuis</name>
    <dbReference type="NCBI Taxonomy" id="198213"/>
    <lineage>
        <taxon>Eukaryota</taxon>
        <taxon>Viridiplantae</taxon>
        <taxon>Streptophyta</taxon>
        <taxon>Embryophyta</taxon>
        <taxon>Tracheophyta</taxon>
        <taxon>Spermatophyta</taxon>
        <taxon>Magnoliopsida</taxon>
        <taxon>Liliopsida</taxon>
        <taxon>Poales</taxon>
        <taxon>Cyperaceae</taxon>
        <taxon>Cyperoideae</taxon>
        <taxon>Rhynchosporeae</taxon>
        <taxon>Rhynchospora</taxon>
    </lineage>
</organism>
<evidence type="ECO:0000313" key="10">
    <source>
        <dbReference type="EMBL" id="KAJ3702464.1"/>
    </source>
</evidence>
<evidence type="ECO:0000313" key="11">
    <source>
        <dbReference type="Proteomes" id="UP001210211"/>
    </source>
</evidence>
<evidence type="ECO:0000259" key="9">
    <source>
        <dbReference type="Pfam" id="PF18052"/>
    </source>
</evidence>
<dbReference type="EMBL" id="JAMRDG010000001">
    <property type="protein sequence ID" value="KAJ3702464.1"/>
    <property type="molecule type" value="Genomic_DNA"/>
</dbReference>
<dbReference type="GO" id="GO:0043531">
    <property type="term" value="F:ADP binding"/>
    <property type="evidence" value="ECO:0007669"/>
    <property type="project" value="InterPro"/>
</dbReference>
<accession>A0AAD5ZRB0</accession>
<dbReference type="PRINTS" id="PR00364">
    <property type="entry name" value="DISEASERSIST"/>
</dbReference>
<proteinExistence type="inferred from homology"/>
<evidence type="ECO:0000256" key="1">
    <source>
        <dbReference type="ARBA" id="ARBA00008894"/>
    </source>
</evidence>
<keyword evidence="7" id="KW-0175">Coiled coil</keyword>
<sequence>MAEVLLHAVLNKLTGFIVQTAIQKILSLYGIREEVEMLSRELSYIQAVVKDADQKHIVDHRQMQWVKDVIDIAYMIEDAIDIFLLEWPGKLPADIWGCLKTCAKRTTRLSFLKKFQKEIKRIKDRIREIEDRRKRYGINTLGEDVGGQSRQPEKTGNKLDPIDDPEIVGFDRDIKEVAEYLLDEENRRLTVVSIVGIGGLGKTTLAQKVCNSTDVIESFGKSIWITISQKYVMLDILRKIAQKLNIDLTGSDENKLANEIRNSLGKRRYLIVLDDVWTEDLWDEIQNVLPDKNIGSRVLITTRFANVAKMADTTYNPYELPGLDEEQSLKLFLKKAVPKREQCLDGPPDDLKSLAREFVAKYRKIMAKSLLRIWVSERLIPYEDTRTLEETAECFLEDLVQRYTALTLLNRSHFFR</sequence>
<evidence type="ECO:0000256" key="6">
    <source>
        <dbReference type="ARBA" id="ARBA00022840"/>
    </source>
</evidence>
<comment type="caution">
    <text evidence="10">The sequence shown here is derived from an EMBL/GenBank/DDBJ whole genome shotgun (WGS) entry which is preliminary data.</text>
</comment>
<keyword evidence="4" id="KW-0547">Nucleotide-binding</keyword>
<name>A0AAD5ZRB0_9POAL</name>
<dbReference type="PANTHER" id="PTHR36766:SF70">
    <property type="entry name" value="DISEASE RESISTANCE PROTEIN RGA4"/>
    <property type="match status" value="1"/>
</dbReference>
<evidence type="ECO:0000256" key="4">
    <source>
        <dbReference type="ARBA" id="ARBA00022741"/>
    </source>
</evidence>
<dbReference type="AlphaFoldDB" id="A0AAD5ZRB0"/>
<dbReference type="InterPro" id="IPR002182">
    <property type="entry name" value="NB-ARC"/>
</dbReference>
<keyword evidence="5" id="KW-0611">Plant defense</keyword>
<dbReference type="InterPro" id="IPR038005">
    <property type="entry name" value="RX-like_CC"/>
</dbReference>
<feature type="domain" description="NB-ARC" evidence="8">
    <location>
        <begin position="172"/>
        <end position="340"/>
    </location>
</feature>
<dbReference type="GO" id="GO:0005524">
    <property type="term" value="F:ATP binding"/>
    <property type="evidence" value="ECO:0007669"/>
    <property type="project" value="UniProtKB-KW"/>
</dbReference>
<dbReference type="CDD" id="cd14798">
    <property type="entry name" value="RX-CC_like"/>
    <property type="match status" value="1"/>
</dbReference>
<evidence type="ECO:0000256" key="7">
    <source>
        <dbReference type="SAM" id="Coils"/>
    </source>
</evidence>
<dbReference type="GO" id="GO:0006952">
    <property type="term" value="P:defense response"/>
    <property type="evidence" value="ECO:0007669"/>
    <property type="project" value="UniProtKB-KW"/>
</dbReference>
<dbReference type="Gene3D" id="3.40.50.300">
    <property type="entry name" value="P-loop containing nucleotide triphosphate hydrolases"/>
    <property type="match status" value="1"/>
</dbReference>
<reference evidence="10 11" key="1">
    <citation type="journal article" date="2022" name="Cell">
        <title>Repeat-based holocentromeres influence genome architecture and karyotype evolution.</title>
        <authorList>
            <person name="Hofstatter P.G."/>
            <person name="Thangavel G."/>
            <person name="Lux T."/>
            <person name="Neumann P."/>
            <person name="Vondrak T."/>
            <person name="Novak P."/>
            <person name="Zhang M."/>
            <person name="Costa L."/>
            <person name="Castellani M."/>
            <person name="Scott A."/>
            <person name="Toegelov H."/>
            <person name="Fuchs J."/>
            <person name="Mata-Sucre Y."/>
            <person name="Dias Y."/>
            <person name="Vanzela A.L.L."/>
            <person name="Huettel B."/>
            <person name="Almeida C.C.S."/>
            <person name="Simkova H."/>
            <person name="Souza G."/>
            <person name="Pedrosa-Harand A."/>
            <person name="Macas J."/>
            <person name="Mayer K.F.X."/>
            <person name="Houben A."/>
            <person name="Marques A."/>
        </authorList>
    </citation>
    <scope>NUCLEOTIDE SEQUENCE [LARGE SCALE GENOMIC DNA]</scope>
    <source>
        <strain evidence="10">RhyTen1mFocal</strain>
    </source>
</reference>
<dbReference type="Gene3D" id="1.20.5.4130">
    <property type="match status" value="1"/>
</dbReference>
<protein>
    <submittedName>
        <fullName evidence="10">Uncharacterized protein</fullName>
    </submittedName>
</protein>
<evidence type="ECO:0000256" key="2">
    <source>
        <dbReference type="ARBA" id="ARBA00022614"/>
    </source>
</evidence>
<feature type="domain" description="Disease resistance N-terminal" evidence="9">
    <location>
        <begin position="6"/>
        <end position="86"/>
    </location>
</feature>
<dbReference type="Pfam" id="PF00931">
    <property type="entry name" value="NB-ARC"/>
    <property type="match status" value="1"/>
</dbReference>
<dbReference type="Proteomes" id="UP001210211">
    <property type="component" value="Unassembled WGS sequence"/>
</dbReference>
<feature type="coiled-coil region" evidence="7">
    <location>
        <begin position="112"/>
        <end position="139"/>
    </location>
</feature>
<evidence type="ECO:0000256" key="5">
    <source>
        <dbReference type="ARBA" id="ARBA00022821"/>
    </source>
</evidence>